<comment type="caution">
    <text evidence="1">The sequence shown here is derived from an EMBL/GenBank/DDBJ whole genome shotgun (WGS) entry which is preliminary data.</text>
</comment>
<protein>
    <recommendedName>
        <fullName evidence="3">Helix-turn-helix domain-containing protein</fullName>
    </recommendedName>
</protein>
<dbReference type="EMBL" id="LLZG01000361">
    <property type="protein sequence ID" value="KUL26615.1"/>
    <property type="molecule type" value="Genomic_DNA"/>
</dbReference>
<dbReference type="Proteomes" id="UP000053923">
    <property type="component" value="Unassembled WGS sequence"/>
</dbReference>
<name>A0A101JGS7_9ACTN</name>
<keyword evidence="2" id="KW-1185">Reference proteome</keyword>
<accession>A0A101JGS7</accession>
<dbReference type="OrthoDB" id="9880071at2"/>
<reference evidence="2" key="1">
    <citation type="submission" date="2015-10" db="EMBL/GenBank/DDBJ databases">
        <authorList>
            <person name="Ju K.-S."/>
            <person name="Doroghazi J.R."/>
            <person name="Metcalf W.W."/>
        </authorList>
    </citation>
    <scope>NUCLEOTIDE SEQUENCE [LARGE SCALE GENOMIC DNA]</scope>
    <source>
        <strain evidence="2">NRRL 3151</strain>
    </source>
</reference>
<evidence type="ECO:0008006" key="3">
    <source>
        <dbReference type="Google" id="ProtNLM"/>
    </source>
</evidence>
<evidence type="ECO:0000313" key="2">
    <source>
        <dbReference type="Proteomes" id="UP000053923"/>
    </source>
</evidence>
<sequence length="298" mass="32962">MEHFSMERAARYAGYSREGLRKVINRGELPVLPDTKPVKLSPADVEAFLRVKQEDALRDLVRRRQTPETLARDVRHKLLHQDTTVLPDHVGEHQRLRLSLVPDAARHLFGTAALNAVFLEDGHGCRWCRATEYAEFLGTWAPTAYGVAFRELFGQLPCEKCGPRLYGVVMESLRAQVHAGGERAADGRVAPSAAERERAEEWARQRAVTAAAKPVQQDDGGRALVAKRLRETRARAKAAKRSGDRAYALRLAQMARDLEKDAARVDGGAVTASARPGRLRCGHTLASGCSCPRRASTR</sequence>
<organism evidence="1 2">
    <name type="scientific">Streptomyces regalis</name>
    <dbReference type="NCBI Taxonomy" id="68262"/>
    <lineage>
        <taxon>Bacteria</taxon>
        <taxon>Bacillati</taxon>
        <taxon>Actinomycetota</taxon>
        <taxon>Actinomycetes</taxon>
        <taxon>Kitasatosporales</taxon>
        <taxon>Streptomycetaceae</taxon>
        <taxon>Streptomyces</taxon>
    </lineage>
</organism>
<dbReference type="RefSeq" id="WP_062708414.1">
    <property type="nucleotide sequence ID" value="NZ_LLZG01000361.1"/>
</dbReference>
<proteinExistence type="predicted"/>
<gene>
    <name evidence="1" type="ORF">ADL12_32165</name>
</gene>
<evidence type="ECO:0000313" key="1">
    <source>
        <dbReference type="EMBL" id="KUL26615.1"/>
    </source>
</evidence>
<dbReference type="AlphaFoldDB" id="A0A101JGS7"/>